<accession>A0A9Q1I681</accession>
<evidence type="ECO:0000256" key="2">
    <source>
        <dbReference type="SAM" id="Phobius"/>
    </source>
</evidence>
<dbReference type="OrthoDB" id="9934669at2759"/>
<evidence type="ECO:0000256" key="1">
    <source>
        <dbReference type="SAM" id="MobiDB-lite"/>
    </source>
</evidence>
<keyword evidence="2" id="KW-0472">Membrane</keyword>
<dbReference type="SUPFAM" id="SSF57586">
    <property type="entry name" value="TNF receptor-like"/>
    <property type="match status" value="1"/>
</dbReference>
<dbReference type="GO" id="GO:0002244">
    <property type="term" value="P:hematopoietic progenitor cell differentiation"/>
    <property type="evidence" value="ECO:0007669"/>
    <property type="project" value="TreeGrafter"/>
</dbReference>
<feature type="region of interest" description="Disordered" evidence="1">
    <location>
        <begin position="226"/>
        <end position="306"/>
    </location>
</feature>
<protein>
    <recommendedName>
        <fullName evidence="3">TNFR-Cys domain-containing protein</fullName>
    </recommendedName>
</protein>
<dbReference type="InterPro" id="IPR015384">
    <property type="entry name" value="TACI_Cys-rich-dom"/>
</dbReference>
<dbReference type="InterPro" id="IPR022317">
    <property type="entry name" value="TNFR_13B"/>
</dbReference>
<feature type="compositionally biased region" description="Basic and acidic residues" evidence="1">
    <location>
        <begin position="179"/>
        <end position="196"/>
    </location>
</feature>
<gene>
    <name evidence="4" type="ORF">COCON_G00020330</name>
</gene>
<feature type="region of interest" description="Disordered" evidence="1">
    <location>
        <begin position="172"/>
        <end position="196"/>
    </location>
</feature>
<comment type="caution">
    <text evidence="4">The sequence shown here is derived from an EMBL/GenBank/DDBJ whole genome shotgun (WGS) entry which is preliminary data.</text>
</comment>
<dbReference type="GO" id="GO:0005886">
    <property type="term" value="C:plasma membrane"/>
    <property type="evidence" value="ECO:0007669"/>
    <property type="project" value="InterPro"/>
</dbReference>
<keyword evidence="2" id="KW-1133">Transmembrane helix</keyword>
<feature type="transmembrane region" description="Helical" evidence="2">
    <location>
        <begin position="139"/>
        <end position="164"/>
    </location>
</feature>
<dbReference type="Proteomes" id="UP001152803">
    <property type="component" value="Unassembled WGS sequence"/>
</dbReference>
<dbReference type="Pfam" id="PF09305">
    <property type="entry name" value="TACI-CRD2"/>
    <property type="match status" value="1"/>
</dbReference>
<dbReference type="PANTHER" id="PTHR15511:SF2">
    <property type="entry name" value="TUMOR NECROSIS FACTOR RECEPTOR SUPERFAMILY MEMBER 13B"/>
    <property type="match status" value="1"/>
</dbReference>
<dbReference type="GO" id="GO:0001782">
    <property type="term" value="P:B cell homeostasis"/>
    <property type="evidence" value="ECO:0007669"/>
    <property type="project" value="TreeGrafter"/>
</dbReference>
<keyword evidence="5" id="KW-1185">Reference proteome</keyword>
<dbReference type="PANTHER" id="PTHR15511">
    <property type="entry name" value="TUMOR NECROSIS FACTOR RECEPTOR SUPERFAMILY MEMBER 13B"/>
    <property type="match status" value="1"/>
</dbReference>
<dbReference type="PROSITE" id="PS00652">
    <property type="entry name" value="TNFR_NGFR_1"/>
    <property type="match status" value="1"/>
</dbReference>
<feature type="compositionally biased region" description="Basic and acidic residues" evidence="1">
    <location>
        <begin position="272"/>
        <end position="281"/>
    </location>
</feature>
<keyword evidence="2" id="KW-0812">Transmembrane</keyword>
<dbReference type="EMBL" id="JAFJMO010000002">
    <property type="protein sequence ID" value="KAJ8283183.1"/>
    <property type="molecule type" value="Genomic_DNA"/>
</dbReference>
<reference evidence="4" key="1">
    <citation type="journal article" date="2023" name="Science">
        <title>Genome structures resolve the early diversification of teleost fishes.</title>
        <authorList>
            <person name="Parey E."/>
            <person name="Louis A."/>
            <person name="Montfort J."/>
            <person name="Bouchez O."/>
            <person name="Roques C."/>
            <person name="Iampietro C."/>
            <person name="Lluch J."/>
            <person name="Castinel A."/>
            <person name="Donnadieu C."/>
            <person name="Desvignes T."/>
            <person name="Floi Bucao C."/>
            <person name="Jouanno E."/>
            <person name="Wen M."/>
            <person name="Mejri S."/>
            <person name="Dirks R."/>
            <person name="Jansen H."/>
            <person name="Henkel C."/>
            <person name="Chen W.J."/>
            <person name="Zahm M."/>
            <person name="Cabau C."/>
            <person name="Klopp C."/>
            <person name="Thompson A.W."/>
            <person name="Robinson-Rechavi M."/>
            <person name="Braasch I."/>
            <person name="Lecointre G."/>
            <person name="Bobe J."/>
            <person name="Postlethwait J.H."/>
            <person name="Berthelot C."/>
            <person name="Roest Crollius H."/>
            <person name="Guiguen Y."/>
        </authorList>
    </citation>
    <scope>NUCLEOTIDE SEQUENCE</scope>
    <source>
        <strain evidence="4">Concon-B</strain>
    </source>
</reference>
<dbReference type="InterPro" id="IPR001368">
    <property type="entry name" value="TNFR/NGFR_Cys_rich_reg"/>
</dbReference>
<feature type="region of interest" description="Disordered" evidence="1">
    <location>
        <begin position="1"/>
        <end position="28"/>
    </location>
</feature>
<dbReference type="AlphaFoldDB" id="A0A9Q1I681"/>
<proteinExistence type="predicted"/>
<feature type="domain" description="TNFR-Cys" evidence="3">
    <location>
        <begin position="32"/>
        <end position="71"/>
    </location>
</feature>
<evidence type="ECO:0000259" key="3">
    <source>
        <dbReference type="PROSITE" id="PS00652"/>
    </source>
</evidence>
<name>A0A9Q1I681_CONCO</name>
<dbReference type="Gene3D" id="4.10.1290.10">
    <property type="entry name" value="Tumor necrosis factor receptor superfamily"/>
    <property type="match status" value="2"/>
</dbReference>
<organism evidence="4 5">
    <name type="scientific">Conger conger</name>
    <name type="common">Conger eel</name>
    <name type="synonym">Muraena conger</name>
    <dbReference type="NCBI Taxonomy" id="82655"/>
    <lineage>
        <taxon>Eukaryota</taxon>
        <taxon>Metazoa</taxon>
        <taxon>Chordata</taxon>
        <taxon>Craniata</taxon>
        <taxon>Vertebrata</taxon>
        <taxon>Euteleostomi</taxon>
        <taxon>Actinopterygii</taxon>
        <taxon>Neopterygii</taxon>
        <taxon>Teleostei</taxon>
        <taxon>Anguilliformes</taxon>
        <taxon>Congridae</taxon>
        <taxon>Conger</taxon>
    </lineage>
</organism>
<sequence length="306" mass="33187">MPSSSRGVCVAPRDERRHTESRSPGGSMAGNCSDSQYFDRLLRVCTSCQESCSGDNHYHDSCAEFCASLRCQAKPGHVYDALLKACLPCVELCGTRGRHPAECAHVCEAPPTSGGLTQAALQSSTTRGSSLTKGEHHAAAIYCLLGLCLAALFCTLAVTLLVLLRKAKGQADQWGHRAGPKDQENSDDSLRPSSKDRLLDAVVGGQKRAWPTETCMHCFPQQQRGDDRPAFYQQANGHGAPCRSLRDTTPPPTPGRRRRGDQLPRLLACPRGEGRRPEDHLLAPGERPLVAHTQPQLHLRPQLATG</sequence>
<feature type="compositionally biased region" description="Basic and acidic residues" evidence="1">
    <location>
        <begin position="12"/>
        <end position="21"/>
    </location>
</feature>
<evidence type="ECO:0000313" key="4">
    <source>
        <dbReference type="EMBL" id="KAJ8283183.1"/>
    </source>
</evidence>
<evidence type="ECO:0000313" key="5">
    <source>
        <dbReference type="Proteomes" id="UP001152803"/>
    </source>
</evidence>
<dbReference type="GO" id="GO:0030889">
    <property type="term" value="P:negative regulation of B cell proliferation"/>
    <property type="evidence" value="ECO:0007669"/>
    <property type="project" value="TreeGrafter"/>
</dbReference>